<proteinExistence type="predicted"/>
<dbReference type="GO" id="GO:0005737">
    <property type="term" value="C:cytoplasm"/>
    <property type="evidence" value="ECO:0007669"/>
    <property type="project" value="TreeGrafter"/>
</dbReference>
<feature type="region of interest" description="Disordered" evidence="3">
    <location>
        <begin position="1652"/>
        <end position="1672"/>
    </location>
</feature>
<dbReference type="PROSITE" id="PS50913">
    <property type="entry name" value="GRIP"/>
    <property type="match status" value="1"/>
</dbReference>
<feature type="region of interest" description="Disordered" evidence="3">
    <location>
        <begin position="1715"/>
        <end position="1762"/>
    </location>
</feature>
<dbReference type="EMBL" id="UYSU01034794">
    <property type="protein sequence ID" value="VDL95079.1"/>
    <property type="molecule type" value="Genomic_DNA"/>
</dbReference>
<feature type="coiled-coil region" evidence="2">
    <location>
        <begin position="1254"/>
        <end position="1316"/>
    </location>
</feature>
<evidence type="ECO:0000313" key="7">
    <source>
        <dbReference type="Proteomes" id="UP000275846"/>
    </source>
</evidence>
<dbReference type="Gene3D" id="3.30.160.60">
    <property type="entry name" value="Classic Zinc Finger"/>
    <property type="match status" value="1"/>
</dbReference>
<feature type="compositionally biased region" description="Low complexity" evidence="3">
    <location>
        <begin position="1653"/>
        <end position="1663"/>
    </location>
</feature>
<protein>
    <submittedName>
        <fullName evidence="8">GRIP domain-containing protein</fullName>
    </submittedName>
</protein>
<dbReference type="GO" id="GO:0051015">
    <property type="term" value="F:actin filament binding"/>
    <property type="evidence" value="ECO:0007669"/>
    <property type="project" value="TreeGrafter"/>
</dbReference>
<gene>
    <name evidence="6" type="ORF">SSLN_LOCUS8694</name>
</gene>
<evidence type="ECO:0000259" key="4">
    <source>
        <dbReference type="PROSITE" id="PS50157"/>
    </source>
</evidence>
<feature type="region of interest" description="Disordered" evidence="3">
    <location>
        <begin position="1579"/>
        <end position="1599"/>
    </location>
</feature>
<dbReference type="STRING" id="70667.A0A183SWU6"/>
<dbReference type="InterPro" id="IPR000237">
    <property type="entry name" value="GRIP_dom"/>
</dbReference>
<dbReference type="PROSITE" id="PS00028">
    <property type="entry name" value="ZINC_FINGER_C2H2_1"/>
    <property type="match status" value="1"/>
</dbReference>
<feature type="compositionally biased region" description="Low complexity" evidence="3">
    <location>
        <begin position="1730"/>
        <end position="1744"/>
    </location>
</feature>
<sequence length="1844" mass="204981">MSVSSADECFSNVDSLEELRRICSERDARIAKLKVIIIRERKAAAALKEEFKLLTHENTELKASNRVLEDQVVRLSSNTDSIQEINDLKDEISSLQEALKTLKNKHKSLAADADQLRALLSTSEASHAELNRQLTDLQSTISILKADLVTHEAYKSSLHKLANDILANSSFLEGKVALGNQHDFVASTINALAECCKSRGQLVPVAIQTSDQIMELRENSCITENNFAMIDQESLRKTCEAILELERQLSCTEEPKKPEVPADLGDFSPKSINDLTTRLQKSISLVQDAKRLPGSHLSAPEKCRTCPMYISTLENIRLQLSELRNDLTGLRSQTNSQAIEATRELDQLVSQWQSIVVFRNQQIEQNNSDESATRCCIVSSTVSAADILKNDMGELKLQLSQLKTDIVQVLADCSSDFTESLTTMGFAVSSMYKAARVSRAREVRRDVAALVQSAICSKLRHLWCGFQSLSELVLDFKQSINIETSSLSALVQEFNLRKPDKLHRLPAQRVENQIISVQEGSLDYLCRLKLQEVLCSEPIVNNIVPGLENETRKRIQNLIEQIGKIQVLYNKLLLEVRAGESARRESSAEPPSPRLHNYSLLETMKGTLACIKADLNQMKSFVLTETLKLSEGLLVVQELQNNSLSSAVNNLFERSGASSEPATYPLPVQTPDYSSLKFLQRGLASLNTELVCLRHDLEDVKSNFIDYTETFQTCVSTVSSKLSTLLSTKSVPVEVYGKDDTSLTGPDSRFVISSNGPPPKMLEVSVGTIHAKEEATTQMEDVADSAEKLRTRVVKLQLQVQDSFTVSPSEISNCDVACLTYADSCITVSSNLTEISVNTDYPDVQSSGFQTESCGTRDMLQERSDVSTGTEFNGQSIDQLEAQLGELHRQVQDSREAYQQQLADLTQHFELQAVDYDRLVRDKEHEISQLKETCDRLSDETEQISALRLRTESSELQIAGLKQILENSIAFIESQVPLQTKAEEEKDQIALAAEKQFDMILGTDQQDSHILALIERLNAAKSRAAGVQADLREELVNLRAALTRHKAERIDFERHQSVRQSTVDLELANHQTAIDELSKELALKTGSLEEATARLEESEGRIANLNDTNTKLQDRLTKMKQLLLKTRRESGELERRVAGLQTQLEEQESRAQTRERETVSLRADLETAQNLRASAEFMAASARREASAAEQKMRACVQTLGAERDSLAHKLTQLQREFEGYKVKVLHTLRNNSTELNANASWRDESSFLASTEIAHLKETVVDLERRLAEVSAQLAATSKEYELTKFALSEEKERCETLSQQLAASSAKFKEAQKEAVSDVQQRAAVEIAGLKTSLAEHQKYAEKLSAHMEALKSSLGWVLPSGHTPGKCHDRRAKPETTSLYSSPVTPTTATAFTTTTVSDGDSLLICPQCDRTFTSRIGLVGHLRIYRTETCEPVPGALTHSRDRRLHCPRCLRALTHRISLFGHMRIDDSGIHRNADNTDTPCTSSILTTTATPTYTNELPPASPDFSCPHCARNFNSRIGLVGHLRIHRTETGEPLPAAPTNTRNDHRRDTGILVRPPNVTSIRARVRELETQLANSLTSTEQQQQRATESPTEKAQNAALCANCAKAVEGGQFKDAGTITREIQSSSPRLQEMRPLTIPLEEVLLGESSPQSPSFSSSGLWNTKQSEEEMANLRSTVNRLAAELSNSRRQLSITNDLLRDSEAAVLKEEIRRHERNSERDSQLGSGFLSPISSPQSSRSGTNESRPDQSTIPHSSDFGNFSSSVTRNEYLKNIFVKFFELPNNATAEREALVPVLATLLALSPHEREVLHHVAQTGSFFSGTTTPQTWSSYLPSWAGLS</sequence>
<dbReference type="Proteomes" id="UP000275846">
    <property type="component" value="Unassembled WGS sequence"/>
</dbReference>
<feature type="coiled-coil region" evidence="2">
    <location>
        <begin position="44"/>
        <end position="147"/>
    </location>
</feature>
<dbReference type="InterPro" id="IPR036236">
    <property type="entry name" value="Znf_C2H2_sf"/>
</dbReference>
<reference evidence="6 7" key="2">
    <citation type="submission" date="2018-11" db="EMBL/GenBank/DDBJ databases">
        <authorList>
            <consortium name="Pathogen Informatics"/>
        </authorList>
    </citation>
    <scope>NUCLEOTIDE SEQUENCE [LARGE SCALE GENOMIC DNA]</scope>
    <source>
        <strain evidence="6 7">NST_G2</strain>
    </source>
</reference>
<feature type="coiled-coil region" evidence="2">
    <location>
        <begin position="772"/>
        <end position="799"/>
    </location>
</feature>
<accession>A0A183SWU6</accession>
<feature type="coiled-coil region" evidence="2">
    <location>
        <begin position="877"/>
        <end position="947"/>
    </location>
</feature>
<dbReference type="SUPFAM" id="SSF57667">
    <property type="entry name" value="beta-beta-alpha zinc fingers"/>
    <property type="match status" value="1"/>
</dbReference>
<dbReference type="PANTHER" id="PTHR45615">
    <property type="entry name" value="MYOSIN HEAVY CHAIN, NON-MUSCLE"/>
    <property type="match status" value="1"/>
</dbReference>
<dbReference type="Pfam" id="PF01465">
    <property type="entry name" value="GRIP"/>
    <property type="match status" value="1"/>
</dbReference>
<feature type="compositionally biased region" description="Basic and acidic residues" evidence="3">
    <location>
        <begin position="1715"/>
        <end position="1726"/>
    </location>
</feature>
<dbReference type="PANTHER" id="PTHR45615:SF40">
    <property type="entry name" value="MYOSIN HEAVY CHAIN, NON-MUSCLE"/>
    <property type="match status" value="1"/>
</dbReference>
<keyword evidence="1" id="KW-0862">Zinc</keyword>
<keyword evidence="1" id="KW-0863">Zinc-finger</keyword>
<evidence type="ECO:0000313" key="6">
    <source>
        <dbReference type="EMBL" id="VDL95079.1"/>
    </source>
</evidence>
<evidence type="ECO:0000256" key="2">
    <source>
        <dbReference type="SAM" id="Coils"/>
    </source>
</evidence>
<dbReference type="GO" id="GO:0008270">
    <property type="term" value="F:zinc ion binding"/>
    <property type="evidence" value="ECO:0007669"/>
    <property type="project" value="UniProtKB-KW"/>
</dbReference>
<keyword evidence="2" id="KW-0175">Coiled coil</keyword>
<evidence type="ECO:0000256" key="3">
    <source>
        <dbReference type="SAM" id="MobiDB-lite"/>
    </source>
</evidence>
<feature type="coiled-coil region" evidence="2">
    <location>
        <begin position="1074"/>
        <end position="1157"/>
    </location>
</feature>
<dbReference type="SMART" id="SM00755">
    <property type="entry name" value="Grip"/>
    <property type="match status" value="1"/>
</dbReference>
<organism evidence="8">
    <name type="scientific">Schistocephalus solidus</name>
    <name type="common">Tapeworm</name>
    <dbReference type="NCBI Taxonomy" id="70667"/>
    <lineage>
        <taxon>Eukaryota</taxon>
        <taxon>Metazoa</taxon>
        <taxon>Spiralia</taxon>
        <taxon>Lophotrochozoa</taxon>
        <taxon>Platyhelminthes</taxon>
        <taxon>Cestoda</taxon>
        <taxon>Eucestoda</taxon>
        <taxon>Diphyllobothriidea</taxon>
        <taxon>Diphyllobothriidae</taxon>
        <taxon>Schistocephalus</taxon>
    </lineage>
</organism>
<feature type="compositionally biased region" description="Polar residues" evidence="3">
    <location>
        <begin position="1745"/>
        <end position="1762"/>
    </location>
</feature>
<dbReference type="PROSITE" id="PS50157">
    <property type="entry name" value="ZINC_FINGER_C2H2_2"/>
    <property type="match status" value="2"/>
</dbReference>
<evidence type="ECO:0000256" key="1">
    <source>
        <dbReference type="PROSITE-ProRule" id="PRU00042"/>
    </source>
</evidence>
<feature type="domain" description="C2H2-type" evidence="4">
    <location>
        <begin position="1510"/>
        <end position="1537"/>
    </location>
</feature>
<keyword evidence="1" id="KW-0479">Metal-binding</keyword>
<keyword evidence="7" id="KW-1185">Reference proteome</keyword>
<dbReference type="Gene3D" id="1.10.287.1490">
    <property type="match status" value="1"/>
</dbReference>
<feature type="region of interest" description="Disordered" evidence="3">
    <location>
        <begin position="1536"/>
        <end position="1557"/>
    </location>
</feature>
<reference evidence="8" key="1">
    <citation type="submission" date="2016-06" db="UniProtKB">
        <authorList>
            <consortium name="WormBaseParasite"/>
        </authorList>
    </citation>
    <scope>IDENTIFICATION</scope>
</reference>
<dbReference type="Gene3D" id="1.20.5.340">
    <property type="match status" value="1"/>
</dbReference>
<dbReference type="InterPro" id="IPR013087">
    <property type="entry name" value="Znf_C2H2_type"/>
</dbReference>
<evidence type="ECO:0000313" key="8">
    <source>
        <dbReference type="WBParaSite" id="SSLN_0000903101-mRNA-1"/>
    </source>
</evidence>
<dbReference type="GO" id="GO:0016460">
    <property type="term" value="C:myosin II complex"/>
    <property type="evidence" value="ECO:0007669"/>
    <property type="project" value="TreeGrafter"/>
</dbReference>
<evidence type="ECO:0000259" key="5">
    <source>
        <dbReference type="PROSITE" id="PS50913"/>
    </source>
</evidence>
<dbReference type="WBParaSite" id="SSLN_0000903101-mRNA-1">
    <property type="protein sequence ID" value="SSLN_0000903101-mRNA-1"/>
    <property type="gene ID" value="SSLN_0000903101"/>
</dbReference>
<dbReference type="OrthoDB" id="6274897at2759"/>
<dbReference type="GO" id="GO:0032982">
    <property type="term" value="C:myosin filament"/>
    <property type="evidence" value="ECO:0007669"/>
    <property type="project" value="TreeGrafter"/>
</dbReference>
<feature type="domain" description="GRIP" evidence="5">
    <location>
        <begin position="1765"/>
        <end position="1817"/>
    </location>
</feature>
<dbReference type="SMART" id="SM00355">
    <property type="entry name" value="ZnF_C2H2"/>
    <property type="match status" value="3"/>
</dbReference>
<feature type="domain" description="C2H2-type" evidence="4">
    <location>
        <begin position="1407"/>
        <end position="1434"/>
    </location>
</feature>
<dbReference type="GO" id="GO:0000146">
    <property type="term" value="F:microfilament motor activity"/>
    <property type="evidence" value="ECO:0007669"/>
    <property type="project" value="TreeGrafter"/>
</dbReference>
<name>A0A183SWU6_SCHSO</name>